<dbReference type="AlphaFoldDB" id="A0A385D7G5"/>
<dbReference type="Proteomes" id="UP000259636">
    <property type="component" value="Chromosome"/>
</dbReference>
<reference evidence="1 2" key="1">
    <citation type="submission" date="2018-08" db="EMBL/GenBank/DDBJ databases">
        <authorList>
            <person name="Ferrada E.E."/>
            <person name="Latorre B.A."/>
        </authorList>
    </citation>
    <scope>NUCLEOTIDE SEQUENCE [LARGE SCALE GENOMIC DNA]</scope>
    <source>
        <strain evidence="1 2">VK-A60T</strain>
    </source>
</reference>
<sequence>MAGKTRRLTLRIVVPDARRRGAAVEVRQLVDGEDLLAGAFTEDRPWLQSRLKLLVSGEDPTLQAARLAGRLVAGDPRRTAEVCGGSPEFARQLGYSWPRRPSP</sequence>
<name>A0A385D7G5_9ACTN</name>
<organism evidence="1 2">
    <name type="scientific">Streptomyces koyangensis</name>
    <dbReference type="NCBI Taxonomy" id="188770"/>
    <lineage>
        <taxon>Bacteria</taxon>
        <taxon>Bacillati</taxon>
        <taxon>Actinomycetota</taxon>
        <taxon>Actinomycetes</taxon>
        <taxon>Kitasatosporales</taxon>
        <taxon>Streptomycetaceae</taxon>
        <taxon>Streptomyces</taxon>
        <taxon>Streptomyces aurantiacus group</taxon>
    </lineage>
</organism>
<dbReference type="EMBL" id="CP031742">
    <property type="protein sequence ID" value="AXQ54343.1"/>
    <property type="molecule type" value="Genomic_DNA"/>
</dbReference>
<dbReference type="GeneID" id="300113913"/>
<dbReference type="RefSeq" id="WP_117348936.1">
    <property type="nucleotide sequence ID" value="NZ_CP031742.1"/>
</dbReference>
<accession>A0A385D7G5</accession>
<dbReference type="KEGG" id="sky:D0C37_06825"/>
<gene>
    <name evidence="1" type="ORF">D0C37_06825</name>
</gene>
<protein>
    <submittedName>
        <fullName evidence="1">Uncharacterized protein</fullName>
    </submittedName>
</protein>
<evidence type="ECO:0000313" key="1">
    <source>
        <dbReference type="EMBL" id="AXQ54343.1"/>
    </source>
</evidence>
<evidence type="ECO:0000313" key="2">
    <source>
        <dbReference type="Proteomes" id="UP000259636"/>
    </source>
</evidence>
<proteinExistence type="predicted"/>